<comment type="caution">
    <text evidence="2">The sequence shown here is derived from an EMBL/GenBank/DDBJ whole genome shotgun (WGS) entry which is preliminary data.</text>
</comment>
<feature type="domain" description="Amidohydrolase 3" evidence="1">
    <location>
        <begin position="45"/>
        <end position="217"/>
    </location>
</feature>
<dbReference type="Proteomes" id="UP000240996">
    <property type="component" value="Unassembled WGS sequence"/>
</dbReference>
<dbReference type="GO" id="GO:0016811">
    <property type="term" value="F:hydrolase activity, acting on carbon-nitrogen (but not peptide) bonds, in linear amides"/>
    <property type="evidence" value="ECO:0007669"/>
    <property type="project" value="InterPro"/>
</dbReference>
<gene>
    <name evidence="2" type="ORF">C8J24_2483</name>
</gene>
<dbReference type="Gene3D" id="2.30.40.10">
    <property type="entry name" value="Urease, subunit C, domain 1"/>
    <property type="match status" value="1"/>
</dbReference>
<dbReference type="EMBL" id="PZZN01000002">
    <property type="protein sequence ID" value="PTM46243.1"/>
    <property type="molecule type" value="Genomic_DNA"/>
</dbReference>
<name>A0A2T4YRV6_9SPHN</name>
<dbReference type="CDD" id="cd01297">
    <property type="entry name" value="D-aminoacylase"/>
    <property type="match status" value="1"/>
</dbReference>
<organism evidence="2 3">
    <name type="scientific">Sphingomonas aerolata</name>
    <dbReference type="NCBI Taxonomy" id="185951"/>
    <lineage>
        <taxon>Bacteria</taxon>
        <taxon>Pseudomonadati</taxon>
        <taxon>Pseudomonadota</taxon>
        <taxon>Alphaproteobacteria</taxon>
        <taxon>Sphingomonadales</taxon>
        <taxon>Sphingomonadaceae</taxon>
        <taxon>Sphingomonas</taxon>
    </lineage>
</organism>
<evidence type="ECO:0000313" key="3">
    <source>
        <dbReference type="Proteomes" id="UP000240996"/>
    </source>
</evidence>
<dbReference type="AlphaFoldDB" id="A0A2T4YRV6"/>
<dbReference type="InterPro" id="IPR013108">
    <property type="entry name" value="Amidohydro_3"/>
</dbReference>
<protein>
    <submittedName>
        <fullName evidence="2">Amidohydrolase/N-acyl-D-amino-acid deacylase</fullName>
    </submittedName>
</protein>
<dbReference type="SUPFAM" id="SSF51338">
    <property type="entry name" value="Composite domain of metallo-dependent hydrolases"/>
    <property type="match status" value="2"/>
</dbReference>
<dbReference type="PANTHER" id="PTHR11647:SF1">
    <property type="entry name" value="COLLAPSIN RESPONSE MEDIATOR PROTEIN"/>
    <property type="match status" value="1"/>
</dbReference>
<sequence length="482" mass="50078">MMATVIAGVDVYDGSGGAAFRADVEIGDGIIARVAAAAASPPPGAIDGRGLALAPGFIDAHTHDDLVVIAAPAMTAKVTQGVTTVVVGNCGISAGSDLSAHAPLPDPLVLLGGADEFRYSDFAAYAQAVDTAVPATNVVALIGHTALRARHMDGFDRDASDDERAAMRRELEDGLAAGAFGLSSGLAYANANAASTAEVMAIAEALRGTGALYCTHLRSEAAAIVPALDEAFAIGRHACARVIVSHLKCAGAPQYGRSGEILAMLEDADAHHPVGCDCYPYTASSSTLDLKQVVPETPIRITWSDAEPAQAGRMLADIAADWGVDLRAAATRLQPAGAVYHCMTDSDVDRILAHPLTMVGSDGLPCDPRPHPRLWGSFPRVLGHYARDRGLFPLATAIRKMTGLPADRFGLHDRGYVRAGFAADLVLFDPARIADRATYDEPTTAADGVVGVWVNGVATLALGRPTGARAGRLLRRANPITQ</sequence>
<keyword evidence="2" id="KW-0378">Hydrolase</keyword>
<dbReference type="PANTHER" id="PTHR11647">
    <property type="entry name" value="HYDRANTOINASE/DIHYDROPYRIMIDINASE FAMILY MEMBER"/>
    <property type="match status" value="1"/>
</dbReference>
<accession>A0A2T4YRV6</accession>
<dbReference type="Gene3D" id="3.20.20.140">
    <property type="entry name" value="Metal-dependent hydrolases"/>
    <property type="match status" value="1"/>
</dbReference>
<proteinExistence type="predicted"/>
<dbReference type="SUPFAM" id="SSF51556">
    <property type="entry name" value="Metallo-dependent hydrolases"/>
    <property type="match status" value="1"/>
</dbReference>
<reference evidence="2 3" key="1">
    <citation type="submission" date="2018-04" db="EMBL/GenBank/DDBJ databases">
        <title>Genomic Encyclopedia of Type Strains, Phase III (KMG-III): the genomes of soil and plant-associated and newly described type strains.</title>
        <authorList>
            <person name="Whitman W."/>
        </authorList>
    </citation>
    <scope>NUCLEOTIDE SEQUENCE [LARGE SCALE GENOMIC DNA]</scope>
    <source>
        <strain evidence="2 3">NW12</strain>
    </source>
</reference>
<dbReference type="InterPro" id="IPR011059">
    <property type="entry name" value="Metal-dep_hydrolase_composite"/>
</dbReference>
<dbReference type="InterPro" id="IPR032466">
    <property type="entry name" value="Metal_Hydrolase"/>
</dbReference>
<keyword evidence="3" id="KW-1185">Reference proteome</keyword>
<dbReference type="Pfam" id="PF07969">
    <property type="entry name" value="Amidohydro_3"/>
    <property type="match status" value="2"/>
</dbReference>
<dbReference type="Gene3D" id="3.30.1490.130">
    <property type="entry name" value="D-aminoacylase. Domain 3"/>
    <property type="match status" value="1"/>
</dbReference>
<dbReference type="GO" id="GO:0005829">
    <property type="term" value="C:cytosol"/>
    <property type="evidence" value="ECO:0007669"/>
    <property type="project" value="TreeGrafter"/>
</dbReference>
<feature type="domain" description="Amidohydrolase 3" evidence="1">
    <location>
        <begin position="323"/>
        <end position="457"/>
    </location>
</feature>
<dbReference type="InterPro" id="IPR050378">
    <property type="entry name" value="Metallo-dep_Hydrolases_sf"/>
</dbReference>
<evidence type="ECO:0000313" key="2">
    <source>
        <dbReference type="EMBL" id="PTM46243.1"/>
    </source>
</evidence>
<evidence type="ECO:0000259" key="1">
    <source>
        <dbReference type="Pfam" id="PF07969"/>
    </source>
</evidence>
<dbReference type="GO" id="GO:0016812">
    <property type="term" value="F:hydrolase activity, acting on carbon-nitrogen (but not peptide) bonds, in cyclic amides"/>
    <property type="evidence" value="ECO:0007669"/>
    <property type="project" value="TreeGrafter"/>
</dbReference>
<dbReference type="InterPro" id="IPR023100">
    <property type="entry name" value="D-aminoacylase_insert_dom_sf"/>
</dbReference>